<dbReference type="SUPFAM" id="SSF52540">
    <property type="entry name" value="P-loop containing nucleoside triphosphate hydrolases"/>
    <property type="match status" value="1"/>
</dbReference>
<evidence type="ECO:0000313" key="4">
    <source>
        <dbReference type="EMBL" id="KAF7547412.1"/>
    </source>
</evidence>
<feature type="compositionally biased region" description="Basic and acidic residues" evidence="2">
    <location>
        <begin position="596"/>
        <end position="607"/>
    </location>
</feature>
<dbReference type="OrthoDB" id="194358at2759"/>
<sequence length="607" mass="67943">MSDPQKYTVGWICAITTEFIAAQALFDEEDEGLEAAAHNDNNSYALGRIGKHNVVMAVLPKSEYGITPAATVARDMLRSFPNIRIGLMVGIGGGAPSAKHDVRLGDIVVSTRYGGQGGVFQYDHGKTIQEQPFEETGSLNQPPQLLLTALSSLEARHKRKGHQLNIDVEGALEQWPRLRKEYCRPPLDSDRLYRSDVVHPNSLEGCDKMCSNDPVHLVRRIERGEHEDNPAIHYGLIASANQLMKDAIVRDKLAAEKGVLCFEMEAAGLMNHFPCLVIRGICDYSDSHKTKEWQGFAAMMAAAYAKDLLRQIQPDKIKAEKPLGKVLDSIQEELNIMQSTADETKNAVMSIKSDHHRTSVERWLSPPDHLTNAKLARARRHRDTGIWLLDSPAFKEWKIGSRRHLWLYGLVGCGKTVLSTTILDNLLQTDTHTTLAFFFDFNDPKKQTLEGLLRSLVFQLYQSGGEAGTKLDQIFISHDNGGRAIDSSALSSYVKSVTQTDRKVTIVIDALDECTTRNELLDWMRDISLENTQLLVTGRPEVEFQREIPRLFHEKNCVLIDKSAVNLDIRSYVTARLEKDPDFESKNLSPDLQQKIQDKVGDGADGM</sequence>
<feature type="compositionally biased region" description="Polar residues" evidence="2">
    <location>
        <begin position="586"/>
        <end position="595"/>
    </location>
</feature>
<dbReference type="InterPro" id="IPR056884">
    <property type="entry name" value="NPHP3-like_N"/>
</dbReference>
<dbReference type="InterPro" id="IPR053137">
    <property type="entry name" value="NLR-like"/>
</dbReference>
<dbReference type="Proteomes" id="UP000722485">
    <property type="component" value="Unassembled WGS sequence"/>
</dbReference>
<dbReference type="GO" id="GO:0009116">
    <property type="term" value="P:nucleoside metabolic process"/>
    <property type="evidence" value="ECO:0007669"/>
    <property type="project" value="InterPro"/>
</dbReference>
<dbReference type="Gene3D" id="3.40.50.300">
    <property type="entry name" value="P-loop containing nucleotide triphosphate hydrolases"/>
    <property type="match status" value="1"/>
</dbReference>
<dbReference type="GO" id="GO:0003824">
    <property type="term" value="F:catalytic activity"/>
    <property type="evidence" value="ECO:0007669"/>
    <property type="project" value="InterPro"/>
</dbReference>
<feature type="region of interest" description="Disordered" evidence="2">
    <location>
        <begin position="584"/>
        <end position="607"/>
    </location>
</feature>
<dbReference type="PANTHER" id="PTHR46082">
    <property type="entry name" value="ATP/GTP-BINDING PROTEIN-RELATED"/>
    <property type="match status" value="1"/>
</dbReference>
<gene>
    <name evidence="4" type="ORF">G7Z17_g7750</name>
</gene>
<dbReference type="EMBL" id="JAANBB010000179">
    <property type="protein sequence ID" value="KAF7547412.1"/>
    <property type="molecule type" value="Genomic_DNA"/>
</dbReference>
<name>A0A9P5LDW8_9HYPO</name>
<reference evidence="4" key="1">
    <citation type="submission" date="2020-03" db="EMBL/GenBank/DDBJ databases">
        <title>Draft Genome Sequence of Cylindrodendrum hubeiense.</title>
        <authorList>
            <person name="Buettner E."/>
            <person name="Kellner H."/>
        </authorList>
    </citation>
    <scope>NUCLEOTIDE SEQUENCE</scope>
    <source>
        <strain evidence="4">IHI 201604</strain>
    </source>
</reference>
<proteinExistence type="predicted"/>
<dbReference type="InterPro" id="IPR035994">
    <property type="entry name" value="Nucleoside_phosphorylase_sf"/>
</dbReference>
<feature type="domain" description="Nephrocystin 3-like N-terminal" evidence="3">
    <location>
        <begin position="383"/>
        <end position="539"/>
    </location>
</feature>
<dbReference type="PANTHER" id="PTHR46082:SF11">
    <property type="entry name" value="AAA+ ATPASE DOMAIN-CONTAINING PROTEIN-RELATED"/>
    <property type="match status" value="1"/>
</dbReference>
<dbReference type="AlphaFoldDB" id="A0A9P5LDW8"/>
<keyword evidence="5" id="KW-1185">Reference proteome</keyword>
<dbReference type="Pfam" id="PF24883">
    <property type="entry name" value="NPHP3_N"/>
    <property type="match status" value="1"/>
</dbReference>
<accession>A0A9P5LDW8</accession>
<evidence type="ECO:0000256" key="1">
    <source>
        <dbReference type="ARBA" id="ARBA00022737"/>
    </source>
</evidence>
<evidence type="ECO:0000259" key="3">
    <source>
        <dbReference type="Pfam" id="PF24883"/>
    </source>
</evidence>
<keyword evidence="1" id="KW-0677">Repeat</keyword>
<dbReference type="InterPro" id="IPR027417">
    <property type="entry name" value="P-loop_NTPase"/>
</dbReference>
<dbReference type="Gene3D" id="3.40.50.1580">
    <property type="entry name" value="Nucleoside phosphorylase domain"/>
    <property type="match status" value="1"/>
</dbReference>
<evidence type="ECO:0000313" key="5">
    <source>
        <dbReference type="Proteomes" id="UP000722485"/>
    </source>
</evidence>
<dbReference type="SUPFAM" id="SSF53167">
    <property type="entry name" value="Purine and uridine phosphorylases"/>
    <property type="match status" value="1"/>
</dbReference>
<protein>
    <recommendedName>
        <fullName evidence="3">Nephrocystin 3-like N-terminal domain-containing protein</fullName>
    </recommendedName>
</protein>
<evidence type="ECO:0000256" key="2">
    <source>
        <dbReference type="SAM" id="MobiDB-lite"/>
    </source>
</evidence>
<comment type="caution">
    <text evidence="4">The sequence shown here is derived from an EMBL/GenBank/DDBJ whole genome shotgun (WGS) entry which is preliminary data.</text>
</comment>
<organism evidence="4 5">
    <name type="scientific">Cylindrodendrum hubeiense</name>
    <dbReference type="NCBI Taxonomy" id="595255"/>
    <lineage>
        <taxon>Eukaryota</taxon>
        <taxon>Fungi</taxon>
        <taxon>Dikarya</taxon>
        <taxon>Ascomycota</taxon>
        <taxon>Pezizomycotina</taxon>
        <taxon>Sordariomycetes</taxon>
        <taxon>Hypocreomycetidae</taxon>
        <taxon>Hypocreales</taxon>
        <taxon>Nectriaceae</taxon>
        <taxon>Cylindrodendrum</taxon>
    </lineage>
</organism>